<dbReference type="NCBIfam" id="NF006821">
    <property type="entry name" value="PRK09344.1-3"/>
    <property type="match status" value="1"/>
</dbReference>
<dbReference type="InterPro" id="IPR015994">
    <property type="entry name" value="PEPCK_ATP_CS"/>
</dbReference>
<evidence type="ECO:0000256" key="10">
    <source>
        <dbReference type="ARBA" id="ARBA00047371"/>
    </source>
</evidence>
<dbReference type="EC" id="4.1.1.49" evidence="3 11"/>
<comment type="subcellular location">
    <subcellularLocation>
        <location evidence="11">Cytoplasm</location>
    </subcellularLocation>
</comment>
<evidence type="ECO:0000313" key="13">
    <source>
        <dbReference type="Proteomes" id="UP000596252"/>
    </source>
</evidence>
<evidence type="ECO:0000256" key="2">
    <source>
        <dbReference type="ARBA" id="ARBA00006052"/>
    </source>
</evidence>
<feature type="binding site" evidence="11">
    <location>
        <begin position="220"/>
        <end position="228"/>
    </location>
    <ligand>
        <name>ATP</name>
        <dbReference type="ChEBI" id="CHEBI:30616"/>
    </ligand>
</feature>
<dbReference type="HAMAP" id="MF_00453">
    <property type="entry name" value="PEPCK_ATP"/>
    <property type="match status" value="1"/>
</dbReference>
<evidence type="ECO:0000256" key="4">
    <source>
        <dbReference type="ARBA" id="ARBA00022432"/>
    </source>
</evidence>
<proteinExistence type="inferred from homology"/>
<keyword evidence="5 11" id="KW-0547">Nucleotide-binding</keyword>
<evidence type="ECO:0000256" key="8">
    <source>
        <dbReference type="ARBA" id="ARBA00023211"/>
    </source>
</evidence>
<keyword evidence="11" id="KW-0963">Cytoplasm</keyword>
<dbReference type="NCBIfam" id="TIGR00224">
    <property type="entry name" value="pckA"/>
    <property type="match status" value="1"/>
</dbReference>
<dbReference type="Pfam" id="PF01293">
    <property type="entry name" value="PEPCK_ATP"/>
    <property type="match status" value="1"/>
</dbReference>
<evidence type="ECO:0000256" key="5">
    <source>
        <dbReference type="ARBA" id="ARBA00022741"/>
    </source>
</evidence>
<comment type="pathway">
    <text evidence="1 11">Carbohydrate biosynthesis; gluconeogenesis.</text>
</comment>
<comment type="similarity">
    <text evidence="2 11">Belongs to the phosphoenolpyruvate carboxykinase (ATP) family.</text>
</comment>
<keyword evidence="4 11" id="KW-0312">Gluconeogenesis</keyword>
<keyword evidence="8 11" id="KW-0464">Manganese</keyword>
<feature type="binding site" evidence="11">
    <location>
        <position position="269"/>
    </location>
    <ligand>
        <name>ATP</name>
        <dbReference type="ChEBI" id="CHEBI:30616"/>
    </ligand>
</feature>
<feature type="binding site" evidence="11">
    <location>
        <position position="204"/>
    </location>
    <ligand>
        <name>Mn(2+)</name>
        <dbReference type="ChEBI" id="CHEBI:29035"/>
    </ligand>
</feature>
<dbReference type="PANTHER" id="PTHR30031">
    <property type="entry name" value="PHOSPHOENOLPYRUVATE CARBOXYKINASE ATP"/>
    <property type="match status" value="1"/>
</dbReference>
<feature type="binding site" evidence="11">
    <location>
        <position position="185"/>
    </location>
    <ligand>
        <name>Mn(2+)</name>
        <dbReference type="ChEBI" id="CHEBI:29035"/>
    </ligand>
</feature>
<dbReference type="EMBL" id="CP069213">
    <property type="protein sequence ID" value="QRH02007.1"/>
    <property type="molecule type" value="Genomic_DNA"/>
</dbReference>
<evidence type="ECO:0000256" key="1">
    <source>
        <dbReference type="ARBA" id="ARBA00004742"/>
    </source>
</evidence>
<comment type="caution">
    <text evidence="11">Lacks conserved residue(s) required for the propagation of feature annotation.</text>
</comment>
<dbReference type="Gene3D" id="3.40.449.10">
    <property type="entry name" value="Phosphoenolpyruvate Carboxykinase, domain 1"/>
    <property type="match status" value="1"/>
</dbReference>
<feature type="binding site" evidence="11">
    <location>
        <position position="431"/>
    </location>
    <ligand>
        <name>ATP</name>
        <dbReference type="ChEBI" id="CHEBI:30616"/>
    </ligand>
</feature>
<feature type="binding site" evidence="11">
    <location>
        <position position="204"/>
    </location>
    <ligand>
        <name>ATP</name>
        <dbReference type="ChEBI" id="CHEBI:30616"/>
    </ligand>
</feature>
<protein>
    <recommendedName>
        <fullName evidence="3 11">Phosphoenolpyruvate carboxykinase (ATP)</fullName>
        <shortName evidence="11">PCK</shortName>
        <shortName evidence="11">PEP carboxykinase</shortName>
        <shortName evidence="11">PEPCK</shortName>
        <ecNumber evidence="3 11">4.1.1.49</ecNumber>
    </recommendedName>
</protein>
<evidence type="ECO:0000256" key="11">
    <source>
        <dbReference type="HAMAP-Rule" id="MF_00453"/>
    </source>
</evidence>
<dbReference type="SUPFAM" id="SSF68923">
    <property type="entry name" value="PEP carboxykinase N-terminal domain"/>
    <property type="match status" value="1"/>
</dbReference>
<comment type="function">
    <text evidence="11">Involved in the gluconeogenesis. Catalyzes the conversion of oxaloacetate (OAA) to phosphoenolpyruvate (PEP) through direct phosphoryl transfer between the nucleoside triphosphate and OAA.</text>
</comment>
<sequence>MAEGINRVHRNPSTAELVELALRRGEGELTANGALVAKTGARTGRSPNDRFIVKEAGSEADIEWGNVNKPFAPEAFNALWDRVAAYLADKEVFVSDLEVGADPEHYLPVTVTTEYAWHQLFARNLFIIPEHFNQAGKPTWQIMNAPGFVCEPERDGTASEATVIINFAERKVLLAGLKYAGEMKKSMFSVQNFLLPAKGVLPMHCSANVGKDGDTTLFFGLSGTGKTTLSADPKRFLIGDDEHGWAPGSVFNIEGGCYAKCIDLSQKNEPVIWDAIRFGTVLENVVLDDKRVPDYKNSSLTENTRAAYPLEHIAQRQEENRGGEPRAVVFLTCDVSGVLPPVSKLTKEQAAYHFLSGYTAKVGSTEMGSTAAIQSTFSTCFGAPFFPRPAGVYAELLMKRIEEFGSQVYLVNTGWTGGPYGVGKRFDIPTTRAIVDAIVSGELASVETVHLEKLNLEVPVAVPGVDTALLNPVNTWADKAKYAEYAQKLAEEFQANFAKYQVPDSIKNAGPKA</sequence>
<reference evidence="12 13" key="1">
    <citation type="journal article" date="2012" name="Antonie Van Leeuwenhoek">
        <title>Shewanella litorisediminis sp. nov., a gammaproteobacterium isolated from a tidal flat sediment.</title>
        <authorList>
            <person name="Lee M.H."/>
            <person name="Yoon J.H."/>
        </authorList>
    </citation>
    <scope>NUCLEOTIDE SEQUENCE [LARGE SCALE GENOMIC DNA]</scope>
    <source>
        <strain evidence="12 13">SMK1-12</strain>
    </source>
</reference>
<comment type="catalytic activity">
    <reaction evidence="10 11">
        <text>oxaloacetate + ATP = phosphoenolpyruvate + ADP + CO2</text>
        <dbReference type="Rhea" id="RHEA:18617"/>
        <dbReference type="ChEBI" id="CHEBI:16452"/>
        <dbReference type="ChEBI" id="CHEBI:16526"/>
        <dbReference type="ChEBI" id="CHEBI:30616"/>
        <dbReference type="ChEBI" id="CHEBI:58702"/>
        <dbReference type="ChEBI" id="CHEBI:456216"/>
        <dbReference type="EC" id="4.1.1.49"/>
    </reaction>
</comment>
<keyword evidence="9 11" id="KW-0456">Lyase</keyword>
<feature type="binding site" evidence="11">
    <location>
        <position position="45"/>
    </location>
    <ligand>
        <name>substrate</name>
    </ligand>
</feature>
<dbReference type="Gene3D" id="2.170.8.10">
    <property type="entry name" value="Phosphoenolpyruvate Carboxykinase, domain 2"/>
    <property type="match status" value="1"/>
</dbReference>
<dbReference type="RefSeq" id="WP_203325666.1">
    <property type="nucleotide sequence ID" value="NZ_CP069213.1"/>
</dbReference>
<keyword evidence="13" id="KW-1185">Reference proteome</keyword>
<accession>A0ABX7G411</accession>
<feature type="binding site" evidence="11">
    <location>
        <position position="305"/>
    </location>
    <ligand>
        <name>substrate</name>
    </ligand>
</feature>
<dbReference type="NCBIfam" id="NF006820">
    <property type="entry name" value="PRK09344.1-2"/>
    <property type="match status" value="1"/>
</dbReference>
<dbReference type="InterPro" id="IPR001272">
    <property type="entry name" value="PEP_carboxykinase_ATP"/>
</dbReference>
<dbReference type="PIRSF" id="PIRSF006294">
    <property type="entry name" value="PEP_crbxkin"/>
    <property type="match status" value="1"/>
</dbReference>
<comment type="cofactor">
    <cofactor evidence="11">
        <name>Mn(2+)</name>
        <dbReference type="ChEBI" id="CHEBI:29035"/>
    </cofactor>
    <text evidence="11">Binds 1 Mn(2+) ion per subunit.</text>
</comment>
<keyword evidence="7 11" id="KW-0067">ATP-binding</keyword>
<dbReference type="PROSITE" id="PS00532">
    <property type="entry name" value="PEPCK_ATP"/>
    <property type="match status" value="1"/>
</dbReference>
<feature type="binding site" evidence="11">
    <location>
        <position position="185"/>
    </location>
    <ligand>
        <name>substrate</name>
    </ligand>
</feature>
<dbReference type="InterPro" id="IPR013035">
    <property type="entry name" value="PEP_carboxykinase_C"/>
</dbReference>
<evidence type="ECO:0000313" key="12">
    <source>
        <dbReference type="EMBL" id="QRH02007.1"/>
    </source>
</evidence>
<dbReference type="Proteomes" id="UP000596252">
    <property type="component" value="Chromosome"/>
</dbReference>
<dbReference type="SUPFAM" id="SSF53795">
    <property type="entry name" value="PEP carboxykinase-like"/>
    <property type="match status" value="1"/>
</dbReference>
<dbReference type="GO" id="GO:0004612">
    <property type="term" value="F:phosphoenolpyruvate carboxykinase (ATP) activity"/>
    <property type="evidence" value="ECO:0007669"/>
    <property type="project" value="UniProtKB-EC"/>
</dbReference>
<feature type="binding site" evidence="11">
    <location>
        <position position="241"/>
    </location>
    <ligand>
        <name>Mn(2+)</name>
        <dbReference type="ChEBI" id="CHEBI:29035"/>
    </ligand>
</feature>
<evidence type="ECO:0000256" key="9">
    <source>
        <dbReference type="ARBA" id="ARBA00023239"/>
    </source>
</evidence>
<evidence type="ECO:0000256" key="7">
    <source>
        <dbReference type="ARBA" id="ARBA00022840"/>
    </source>
</evidence>
<dbReference type="NCBIfam" id="NF006823">
    <property type="entry name" value="PRK09344.1-5"/>
    <property type="match status" value="1"/>
</dbReference>
<feature type="binding site" evidence="11">
    <location>
        <position position="179"/>
    </location>
    <ligand>
        <name>substrate</name>
    </ligand>
</feature>
<keyword evidence="6 11" id="KW-0210">Decarboxylase</keyword>
<feature type="binding site" evidence="11">
    <location>
        <position position="185"/>
    </location>
    <ligand>
        <name>ATP</name>
        <dbReference type="ChEBI" id="CHEBI:30616"/>
    </ligand>
</feature>
<dbReference type="PANTHER" id="PTHR30031:SF0">
    <property type="entry name" value="PHOSPHOENOLPYRUVATE CARBOXYKINASE (ATP)"/>
    <property type="match status" value="1"/>
</dbReference>
<evidence type="ECO:0000256" key="6">
    <source>
        <dbReference type="ARBA" id="ARBA00022793"/>
    </source>
</evidence>
<feature type="binding site" evidence="11">
    <location>
        <position position="305"/>
    </location>
    <ligand>
        <name>ATP</name>
        <dbReference type="ChEBI" id="CHEBI:30616"/>
    </ligand>
</feature>
<dbReference type="Gene3D" id="3.90.228.20">
    <property type="match status" value="1"/>
</dbReference>
<keyword evidence="11" id="KW-0479">Metal-binding</keyword>
<gene>
    <name evidence="11" type="primary">pckA</name>
    <name evidence="12" type="ORF">JQC75_00740</name>
</gene>
<evidence type="ECO:0000256" key="3">
    <source>
        <dbReference type="ARBA" id="ARBA00012363"/>
    </source>
</evidence>
<dbReference type="CDD" id="cd00484">
    <property type="entry name" value="PEPCK_ATP"/>
    <property type="match status" value="1"/>
</dbReference>
<name>A0ABX7G411_9GAMM</name>
<organism evidence="12 13">
    <name type="scientific">Shewanella litorisediminis</name>
    <dbReference type="NCBI Taxonomy" id="1173586"/>
    <lineage>
        <taxon>Bacteria</taxon>
        <taxon>Pseudomonadati</taxon>
        <taxon>Pseudomonadota</taxon>
        <taxon>Gammaproteobacteria</taxon>
        <taxon>Alteromonadales</taxon>
        <taxon>Shewanellaceae</taxon>
        <taxon>Shewanella</taxon>
    </lineage>
</organism>
<dbReference type="InterPro" id="IPR008210">
    <property type="entry name" value="PEP_carboxykinase_N"/>
</dbReference>
<comment type="subunit">
    <text evidence="11">Monomer.</text>
</comment>